<sequence length="59" mass="6542">MQPYRCSRVWGNQAARSNSLYLNKESSHPPVCKKRHAACFNRQGVPAKGDGGLCRNPAQ</sequence>
<gene>
    <name evidence="1" type="ORF">E5357_14755</name>
</gene>
<comment type="caution">
    <text evidence="1">The sequence shown here is derived from an EMBL/GenBank/DDBJ whole genome shotgun (WGS) entry which is preliminary data.</text>
</comment>
<accession>A0AC61QW59</accession>
<organism evidence="1 2">
    <name type="scientific">Hominisplanchenecus murintestinalis</name>
    <dbReference type="NCBI Taxonomy" id="2941517"/>
    <lineage>
        <taxon>Bacteria</taxon>
        <taxon>Bacillati</taxon>
        <taxon>Bacillota</taxon>
        <taxon>Clostridia</taxon>
        <taxon>Lachnospirales</taxon>
        <taxon>Lachnospiraceae</taxon>
        <taxon>Hominisplanchenecus</taxon>
    </lineage>
</organism>
<dbReference type="Proteomes" id="UP000307720">
    <property type="component" value="Unassembled WGS sequence"/>
</dbReference>
<reference evidence="1" key="1">
    <citation type="submission" date="2019-04" db="EMBL/GenBank/DDBJ databases">
        <title>Microbes associate with the intestines of laboratory mice.</title>
        <authorList>
            <person name="Navarre W."/>
            <person name="Wong E."/>
            <person name="Huang K."/>
            <person name="Tropini C."/>
            <person name="Ng K."/>
            <person name="Yu B."/>
        </authorList>
    </citation>
    <scope>NUCLEOTIDE SEQUENCE</scope>
    <source>
        <strain evidence="1">NM72_1-8</strain>
    </source>
</reference>
<evidence type="ECO:0000313" key="2">
    <source>
        <dbReference type="Proteomes" id="UP000307720"/>
    </source>
</evidence>
<dbReference type="EMBL" id="SRZB01000045">
    <property type="protein sequence ID" value="TGX96848.1"/>
    <property type="molecule type" value="Genomic_DNA"/>
</dbReference>
<evidence type="ECO:0000313" key="1">
    <source>
        <dbReference type="EMBL" id="TGX96848.1"/>
    </source>
</evidence>
<keyword evidence="2" id="KW-1185">Reference proteome</keyword>
<proteinExistence type="predicted"/>
<name>A0AC61QW59_9FIRM</name>
<protein>
    <submittedName>
        <fullName evidence="1">Uncharacterized protein</fullName>
    </submittedName>
</protein>